<proteinExistence type="predicted"/>
<feature type="signal peptide" evidence="1">
    <location>
        <begin position="1"/>
        <end position="21"/>
    </location>
</feature>
<evidence type="ECO:0000256" key="1">
    <source>
        <dbReference type="SAM" id="SignalP"/>
    </source>
</evidence>
<dbReference type="RefSeq" id="WP_064545034.1">
    <property type="nucleotide sequence ID" value="NZ_LXEQ01000039.1"/>
</dbReference>
<dbReference type="EMBL" id="LXEQ01000039">
    <property type="protein sequence ID" value="OAT27310.1"/>
    <property type="molecule type" value="Genomic_DNA"/>
</dbReference>
<accession>A0ABX2W847</accession>
<feature type="chain" id="PRO_5047386984" evidence="1">
    <location>
        <begin position="22"/>
        <end position="238"/>
    </location>
</feature>
<name>A0ABX2W847_9ENTR</name>
<dbReference type="SUPFAM" id="SSF49354">
    <property type="entry name" value="PapD-like"/>
    <property type="match status" value="1"/>
</dbReference>
<evidence type="ECO:0000313" key="3">
    <source>
        <dbReference type="Proteomes" id="UP000078407"/>
    </source>
</evidence>
<keyword evidence="1" id="KW-0732">Signal</keyword>
<gene>
    <name evidence="2" type="ORF">M976_02395</name>
</gene>
<organism evidence="2 3">
    <name type="scientific">Buttiauxella ferragutiae ATCC 51602</name>
    <dbReference type="NCBI Taxonomy" id="1354252"/>
    <lineage>
        <taxon>Bacteria</taxon>
        <taxon>Pseudomonadati</taxon>
        <taxon>Pseudomonadota</taxon>
        <taxon>Gammaproteobacteria</taxon>
        <taxon>Enterobacterales</taxon>
        <taxon>Enterobacteriaceae</taxon>
        <taxon>Buttiauxella</taxon>
    </lineage>
</organism>
<protein>
    <submittedName>
        <fullName evidence="2">Alpha-fimbriae chaperone protein</fullName>
    </submittedName>
</protein>
<dbReference type="Proteomes" id="UP000078407">
    <property type="component" value="Unassembled WGS sequence"/>
</dbReference>
<dbReference type="InterPro" id="IPR008962">
    <property type="entry name" value="PapD-like_sf"/>
</dbReference>
<comment type="caution">
    <text evidence="2">The sequence shown here is derived from an EMBL/GenBank/DDBJ whole genome shotgun (WGS) entry which is preliminary data.</text>
</comment>
<sequence>MSTFFRPVAWMCFLYCTITQANITVYPMAVGLDTKGEGSVRLLSKTNDVQFVKTRLLKITNPGTPEEKEVVVETGSENGLAIMPPKFAIPGGSSKLIRFVAMNMPEKEEIYRVMFESVPSLDEPSSTTTGTEIKTDVSVNLVWGILVTVPPSQPKIDISLTKDNRYLQNNGTQRVKIIDVGLCQHGKEDAECQWEKDNRNIFPDKQYSLPATVGYERVMVKYKNWIDKKVTSVEFNLN</sequence>
<dbReference type="Gene3D" id="2.60.40.10">
    <property type="entry name" value="Immunoglobulins"/>
    <property type="match status" value="1"/>
</dbReference>
<dbReference type="InterPro" id="IPR013783">
    <property type="entry name" value="Ig-like_fold"/>
</dbReference>
<reference evidence="2 3" key="1">
    <citation type="submission" date="2016-04" db="EMBL/GenBank/DDBJ databases">
        <title>ATOL: Assembling a taxonomically balanced genome-scale reconstruction of the evolutionary history of the Enterobacteriaceae.</title>
        <authorList>
            <person name="Plunkett G.III."/>
            <person name="Neeno-Eckwall E.C."/>
            <person name="Glasner J.D."/>
            <person name="Perna N.T."/>
        </authorList>
    </citation>
    <scope>NUCLEOTIDE SEQUENCE [LARGE SCALE GENOMIC DNA]</scope>
    <source>
        <strain evidence="2 3">ATCC 51602</strain>
    </source>
</reference>
<dbReference type="Gene3D" id="2.60.40.3970">
    <property type="match status" value="1"/>
</dbReference>
<evidence type="ECO:0000313" key="2">
    <source>
        <dbReference type="EMBL" id="OAT27310.1"/>
    </source>
</evidence>
<keyword evidence="3" id="KW-1185">Reference proteome</keyword>